<dbReference type="Pfam" id="PF00924">
    <property type="entry name" value="MS_channel_2nd"/>
    <property type="match status" value="1"/>
</dbReference>
<evidence type="ECO:0000259" key="8">
    <source>
        <dbReference type="Pfam" id="PF00924"/>
    </source>
</evidence>
<feature type="domain" description="Mechanosensitive ion channel transmembrane helices 2/3" evidence="10">
    <location>
        <begin position="70"/>
        <end position="102"/>
    </location>
</feature>
<dbReference type="RefSeq" id="WP_147931593.1">
    <property type="nucleotide sequence ID" value="NZ_VOXD01000024.1"/>
</dbReference>
<dbReference type="InterPro" id="IPR011014">
    <property type="entry name" value="MscS_channel_TM-2"/>
</dbReference>
<evidence type="ECO:0000256" key="7">
    <source>
        <dbReference type="SAM" id="Phobius"/>
    </source>
</evidence>
<dbReference type="InterPro" id="IPR045275">
    <property type="entry name" value="MscS_archaea/bacteria_type"/>
</dbReference>
<dbReference type="InterPro" id="IPR006686">
    <property type="entry name" value="MscS_channel_CS"/>
</dbReference>
<dbReference type="InterPro" id="IPR049142">
    <property type="entry name" value="MS_channel_1st"/>
</dbReference>
<keyword evidence="5 7" id="KW-1133">Transmembrane helix</keyword>
<proteinExistence type="inferred from homology"/>
<feature type="domain" description="Mechanosensitive ion channel MscS" evidence="8">
    <location>
        <begin position="104"/>
        <end position="170"/>
    </location>
</feature>
<keyword evidence="12" id="KW-1185">Reference proteome</keyword>
<evidence type="ECO:0000256" key="1">
    <source>
        <dbReference type="ARBA" id="ARBA00004651"/>
    </source>
</evidence>
<dbReference type="Pfam" id="PF21082">
    <property type="entry name" value="MS_channel_3rd"/>
    <property type="match status" value="1"/>
</dbReference>
<dbReference type="PROSITE" id="PS01246">
    <property type="entry name" value="UPF0003"/>
    <property type="match status" value="1"/>
</dbReference>
<evidence type="ECO:0000259" key="10">
    <source>
        <dbReference type="Pfam" id="PF21088"/>
    </source>
</evidence>
<dbReference type="InterPro" id="IPR008910">
    <property type="entry name" value="MSC_TM_helix"/>
</dbReference>
<feature type="domain" description="Mechanosensitive ion channel MscS C-terminal" evidence="9">
    <location>
        <begin position="177"/>
        <end position="259"/>
    </location>
</feature>
<evidence type="ECO:0000256" key="2">
    <source>
        <dbReference type="ARBA" id="ARBA00008017"/>
    </source>
</evidence>
<comment type="subcellular location">
    <subcellularLocation>
        <location evidence="1">Cell membrane</location>
        <topology evidence="1">Multi-pass membrane protein</topology>
    </subcellularLocation>
</comment>
<dbReference type="Gene3D" id="3.30.70.100">
    <property type="match status" value="1"/>
</dbReference>
<evidence type="ECO:0000313" key="12">
    <source>
        <dbReference type="Proteomes" id="UP000321907"/>
    </source>
</evidence>
<name>A0A5C7FFF2_9BACT</name>
<dbReference type="PANTHER" id="PTHR30221">
    <property type="entry name" value="SMALL-CONDUCTANCE MECHANOSENSITIVE CHANNEL"/>
    <property type="match status" value="1"/>
</dbReference>
<organism evidence="11 12">
    <name type="scientific">Neolewinella aurantiaca</name>
    <dbReference type="NCBI Taxonomy" id="2602767"/>
    <lineage>
        <taxon>Bacteria</taxon>
        <taxon>Pseudomonadati</taxon>
        <taxon>Bacteroidota</taxon>
        <taxon>Saprospiria</taxon>
        <taxon>Saprospirales</taxon>
        <taxon>Lewinellaceae</taxon>
        <taxon>Neolewinella</taxon>
    </lineage>
</organism>
<dbReference type="InterPro" id="IPR023408">
    <property type="entry name" value="MscS_beta-dom_sf"/>
</dbReference>
<keyword evidence="6 7" id="KW-0472">Membrane</keyword>
<dbReference type="Gene3D" id="1.10.287.1260">
    <property type="match status" value="1"/>
</dbReference>
<evidence type="ECO:0000256" key="3">
    <source>
        <dbReference type="ARBA" id="ARBA00022475"/>
    </source>
</evidence>
<evidence type="ECO:0000256" key="4">
    <source>
        <dbReference type="ARBA" id="ARBA00022692"/>
    </source>
</evidence>
<protein>
    <submittedName>
        <fullName evidence="11">Mechanosensitive ion channel</fullName>
    </submittedName>
</protein>
<dbReference type="SUPFAM" id="SSF82689">
    <property type="entry name" value="Mechanosensitive channel protein MscS (YggB), C-terminal domain"/>
    <property type="match status" value="1"/>
</dbReference>
<gene>
    <name evidence="11" type="ORF">FUA23_15100</name>
</gene>
<dbReference type="AlphaFoldDB" id="A0A5C7FFF2"/>
<comment type="similarity">
    <text evidence="2">Belongs to the MscS (TC 1.A.23) family.</text>
</comment>
<evidence type="ECO:0000256" key="5">
    <source>
        <dbReference type="ARBA" id="ARBA00022989"/>
    </source>
</evidence>
<dbReference type="InterPro" id="IPR006685">
    <property type="entry name" value="MscS_channel_2nd"/>
</dbReference>
<dbReference type="Proteomes" id="UP000321907">
    <property type="component" value="Unassembled WGS sequence"/>
</dbReference>
<accession>A0A5C7FFF2</accession>
<sequence length="272" mass="29354">MDTTFITDERMDLIMSYAVKAAGALVVIIIGFWIANKLAKIVGNRMKKNNVDETVTPFIQSLIGTGLKIMVILAAAGMVGIETASFVAIFAALSFAIGFAMQGTLSHFAAGVMLLFFRPYRVGDLVTIGGGQTGTVKELGIFNTILATLDNKRVIVPNGTVSSNIITNISGQGVIGVELTYGIGYNDSIDAAREAILAVGKECPWILEDPAQGVVVASHGDSSVNLATRPFCKSEHYWDTFFYMQENVKKEFDKRGISIPFPQTDVHLHKVA</sequence>
<feature type="transmembrane region" description="Helical" evidence="7">
    <location>
        <begin position="14"/>
        <end position="35"/>
    </location>
</feature>
<dbReference type="GO" id="GO:0005886">
    <property type="term" value="C:plasma membrane"/>
    <property type="evidence" value="ECO:0007669"/>
    <property type="project" value="UniProtKB-SubCell"/>
</dbReference>
<dbReference type="InterPro" id="IPR011066">
    <property type="entry name" value="MscS_channel_C_sf"/>
</dbReference>
<dbReference type="SUPFAM" id="SSF82861">
    <property type="entry name" value="Mechanosensitive channel protein MscS (YggB), transmembrane region"/>
    <property type="match status" value="1"/>
</dbReference>
<feature type="transmembrane region" description="Helical" evidence="7">
    <location>
        <begin position="55"/>
        <end position="81"/>
    </location>
</feature>
<dbReference type="OrthoDB" id="9809206at2"/>
<reference evidence="11 12" key="1">
    <citation type="submission" date="2019-08" db="EMBL/GenBank/DDBJ databases">
        <title>Lewinella sp. strain SSH13 Genome sequencing and assembly.</title>
        <authorList>
            <person name="Kim I."/>
        </authorList>
    </citation>
    <scope>NUCLEOTIDE SEQUENCE [LARGE SCALE GENOMIC DNA]</scope>
    <source>
        <strain evidence="11 12">SSH13</strain>
    </source>
</reference>
<dbReference type="SUPFAM" id="SSF50182">
    <property type="entry name" value="Sm-like ribonucleoproteins"/>
    <property type="match status" value="1"/>
</dbReference>
<dbReference type="GO" id="GO:0008381">
    <property type="term" value="F:mechanosensitive monoatomic ion channel activity"/>
    <property type="evidence" value="ECO:0007669"/>
    <property type="project" value="InterPro"/>
</dbReference>
<evidence type="ECO:0000313" key="11">
    <source>
        <dbReference type="EMBL" id="TXF88305.1"/>
    </source>
</evidence>
<dbReference type="EMBL" id="VOXD01000024">
    <property type="protein sequence ID" value="TXF88305.1"/>
    <property type="molecule type" value="Genomic_DNA"/>
</dbReference>
<evidence type="ECO:0000256" key="6">
    <source>
        <dbReference type="ARBA" id="ARBA00023136"/>
    </source>
</evidence>
<comment type="caution">
    <text evidence="11">The sequence shown here is derived from an EMBL/GenBank/DDBJ whole genome shotgun (WGS) entry which is preliminary data.</text>
</comment>
<dbReference type="PANTHER" id="PTHR30221:SF1">
    <property type="entry name" value="SMALL-CONDUCTANCE MECHANOSENSITIVE CHANNEL"/>
    <property type="match status" value="1"/>
</dbReference>
<dbReference type="Gene3D" id="2.30.30.60">
    <property type="match status" value="1"/>
</dbReference>
<dbReference type="Pfam" id="PF05552">
    <property type="entry name" value="MS_channel_1st_1"/>
    <property type="match status" value="1"/>
</dbReference>
<keyword evidence="3" id="KW-1003">Cell membrane</keyword>
<evidence type="ECO:0000259" key="9">
    <source>
        <dbReference type="Pfam" id="PF21082"/>
    </source>
</evidence>
<dbReference type="InterPro" id="IPR049278">
    <property type="entry name" value="MS_channel_C"/>
</dbReference>
<dbReference type="InterPro" id="IPR010920">
    <property type="entry name" value="LSM_dom_sf"/>
</dbReference>
<dbReference type="Pfam" id="PF21088">
    <property type="entry name" value="MS_channel_1st"/>
    <property type="match status" value="1"/>
</dbReference>
<keyword evidence="4 7" id="KW-0812">Transmembrane</keyword>
<feature type="transmembrane region" description="Helical" evidence="7">
    <location>
        <begin position="87"/>
        <end position="117"/>
    </location>
</feature>